<dbReference type="InterPro" id="IPR015943">
    <property type="entry name" value="WD40/YVTN_repeat-like_dom_sf"/>
</dbReference>
<evidence type="ECO:0000259" key="6">
    <source>
        <dbReference type="Pfam" id="PF16755"/>
    </source>
</evidence>
<dbReference type="OMA" id="RGQCASI"/>
<feature type="compositionally biased region" description="Low complexity" evidence="5">
    <location>
        <begin position="1439"/>
        <end position="1453"/>
    </location>
</feature>
<feature type="compositionally biased region" description="Acidic residues" evidence="5">
    <location>
        <begin position="500"/>
        <end position="509"/>
    </location>
</feature>
<dbReference type="InterPro" id="IPR039462">
    <property type="entry name" value="Nup159/Nup146_N"/>
</dbReference>
<feature type="compositionally biased region" description="Low complexity" evidence="5">
    <location>
        <begin position="734"/>
        <end position="747"/>
    </location>
</feature>
<feature type="region of interest" description="Disordered" evidence="5">
    <location>
        <begin position="489"/>
        <end position="524"/>
    </location>
</feature>
<dbReference type="OrthoDB" id="248320at2759"/>
<gene>
    <name evidence="7" type="ORF">DOTSEDRAFT_179452</name>
</gene>
<dbReference type="HOGENOM" id="CLU_003852_0_0_1"/>
<feature type="coiled-coil region" evidence="4">
    <location>
        <begin position="1306"/>
        <end position="1373"/>
    </location>
</feature>
<dbReference type="eggNOG" id="KOG3630">
    <property type="taxonomic scope" value="Eukaryota"/>
</dbReference>
<keyword evidence="2" id="KW-0813">Transport</keyword>
<feature type="region of interest" description="Disordered" evidence="5">
    <location>
        <begin position="767"/>
        <end position="1129"/>
    </location>
</feature>
<dbReference type="Pfam" id="PF16755">
    <property type="entry name" value="Beta-prop_NUP159_NUP214"/>
    <property type="match status" value="1"/>
</dbReference>
<reference evidence="7 8" key="2">
    <citation type="journal article" date="2012" name="PLoS Pathog.">
        <title>Diverse lifestyles and strategies of plant pathogenesis encoded in the genomes of eighteen Dothideomycetes fungi.</title>
        <authorList>
            <person name="Ohm R.A."/>
            <person name="Feau N."/>
            <person name="Henrissat B."/>
            <person name="Schoch C.L."/>
            <person name="Horwitz B.A."/>
            <person name="Barry K.W."/>
            <person name="Condon B.J."/>
            <person name="Copeland A.C."/>
            <person name="Dhillon B."/>
            <person name="Glaser F."/>
            <person name="Hesse C.N."/>
            <person name="Kosti I."/>
            <person name="LaButti K."/>
            <person name="Lindquist E.A."/>
            <person name="Lucas S."/>
            <person name="Salamov A.A."/>
            <person name="Bradshaw R.E."/>
            <person name="Ciuffetti L."/>
            <person name="Hamelin R.C."/>
            <person name="Kema G.H.J."/>
            <person name="Lawrence C."/>
            <person name="Scott J.A."/>
            <person name="Spatafora J.W."/>
            <person name="Turgeon B.G."/>
            <person name="de Wit P.J.G.M."/>
            <person name="Zhong S."/>
            <person name="Goodwin S.B."/>
            <person name="Grigoriev I.V."/>
        </authorList>
    </citation>
    <scope>NUCLEOTIDE SEQUENCE [LARGE SCALE GENOMIC DNA]</scope>
    <source>
        <strain evidence="8">NZE10 / CBS 128990</strain>
    </source>
</reference>
<keyword evidence="8" id="KW-1185">Reference proteome</keyword>
<feature type="region of interest" description="Disordered" evidence="5">
    <location>
        <begin position="542"/>
        <end position="747"/>
    </location>
</feature>
<dbReference type="Gene3D" id="2.130.10.10">
    <property type="entry name" value="YVTN repeat-like/Quinoprotein amine dehydrogenase"/>
    <property type="match status" value="1"/>
</dbReference>
<name>N1PFK7_DOTSN</name>
<feature type="compositionally biased region" description="Acidic residues" evidence="5">
    <location>
        <begin position="970"/>
        <end position="1022"/>
    </location>
</feature>
<feature type="domain" description="Nucleoporin Nup159/Nup146 N-terminal" evidence="6">
    <location>
        <begin position="44"/>
        <end position="449"/>
    </location>
</feature>
<keyword evidence="3" id="KW-0539">Nucleus</keyword>
<feature type="compositionally biased region" description="Low complexity" evidence="5">
    <location>
        <begin position="785"/>
        <end position="795"/>
    </location>
</feature>
<dbReference type="PANTHER" id="PTHR48125:SF10">
    <property type="entry name" value="OS12G0136300 PROTEIN"/>
    <property type="match status" value="1"/>
</dbReference>
<keyword evidence="4" id="KW-0175">Coiled coil</keyword>
<feature type="region of interest" description="Disordered" evidence="5">
    <location>
        <begin position="1438"/>
        <end position="1471"/>
    </location>
</feature>
<evidence type="ECO:0000313" key="7">
    <source>
        <dbReference type="EMBL" id="EME40370.1"/>
    </source>
</evidence>
<dbReference type="Proteomes" id="UP000016933">
    <property type="component" value="Unassembled WGS sequence"/>
</dbReference>
<evidence type="ECO:0000256" key="1">
    <source>
        <dbReference type="ARBA" id="ARBA00004123"/>
    </source>
</evidence>
<evidence type="ECO:0000256" key="4">
    <source>
        <dbReference type="SAM" id="Coils"/>
    </source>
</evidence>
<comment type="subcellular location">
    <subcellularLocation>
        <location evidence="1">Nucleus</location>
    </subcellularLocation>
</comment>
<feature type="compositionally biased region" description="Polar residues" evidence="5">
    <location>
        <begin position="682"/>
        <end position="691"/>
    </location>
</feature>
<sequence>MAGAKTGDEVPSVENGQHIYFKTIGVDGADKLQVGDAWPLDNLPSPTSSLLAIASRKGVFVAATPSGLDITTTENARRSYIRRRPQGEKPLQSLEVDVHLDLPRISHVAFTADEAWLVVAFDSSGRLAVYATDQLANGAQPAHEIETSGDGVRHLFPNPQDEPMPSHRNVCAVVLNNGDLLFIKVSESNDLCIDHRGNNVFCNNVASGTWSKMGKQFVAGLVDGTAVRIDPFNSTKDNVVERIPRAPQLEAPVTEPDYSNAKSIALTSISWLKTKGGMSYLFVYSPVYAPYSDPDDAAVDPQESLYYIVERSPNQGHIFRPFARAPTDDFGVKRRTPASQTILRISDWHKAEEILIIGSSVGPELGVVTEFKEEVSDDAPAGFASYFPIHKVGMPYNDEQLTDGSAVGIALDFSTTEVAPEPIDDDADVCPHSKLPLPALYALDFSGILSIHWIVYVDGIRQNVFAPGIVHRSGRYAMYEKINPRVAIDDGEYRGNSSAEGEESVETESLDATSPVDAPRSRPAFGQLSAASNAPVANQTKSAFGQVTQQSSSGFGQASAPAFGQSSTPGFGQPSQPAFGQASASGFGQASKPTFGQTSASGFGQPSTPAFGQASTSAFGKPSAPAFGGTSAIGQSKSPWGNGGMPAAIPAGQSPFGAKPAGQSPFGTSAFGQPSGFGRPSTPGQSGSASAFGSVGQMGANKPSPFGGNASGAMSGFASVGQSAAPSPFAKPALSQGGSNLSGFGNLSSAGSGNTVSGFGSGSSFATSSFNSKEAISRESTMNEDSQLQRQSSGLSGLGGFKLGSGFKGDGSAKDDLPMPKNPGAGFFGSELGNSLGAAADARPSPIIKQEPGTEKHISMKDIPAASSNDAPLPPDPTTYKPPKGWNDDIPGAGPPVNMKQTADDAPLPPDPTTYKPPANWNAEIPGASPAVGAKPPEKDAPIAGSPPVDVMNSQSFGDALSEIVGPSEDGSEDWADDDDEEHQGEDEDEEEEDEGDDDEDQQDDDEEEESEEDDEEADEEVPFQPADPAGLAAFKARMQPAEPKSPEPQSSYTPAGLPKGPVFPPPATRPQHSPRSPSPQRAVTSPVRTRDLPLPPQIKATAVPPAKPLERPASTPKPKEPTAGELADQAAQRVEEELARPIEPTTELPAFYAHTDYTGNVDTPGLGGQIEKVYRDINSMVHTVGLNARSINSFLDGHEKMRQPGQRTRDDLDNPDAWLLGDAVDLGRIIEDINKQLEDGKLDAAPKTLADISQEHNEVLKLKVQVTEIRKQVQAHKDPERLAAQDAIPLDVETKAQQSEIRSGVQRVQKLLNEIEQKMTMLRADIASLSQRDGQTNGPSPVPTVEAVMNTIQRMTAAVQQKSADIDFLEAQIKRLPGGIASLRLDDDYEDDLASRLGNNRLLTDRGSPAATPPRRPRMAANGDPLGMSGMFGSRFATPPSSSTRQSTRFTPDLGRSTNSLNGSARKKMVDVTPQEVEEFQAKAARRRNVLGVLKERVETNGARVVRAI</sequence>
<evidence type="ECO:0000313" key="8">
    <source>
        <dbReference type="Proteomes" id="UP000016933"/>
    </source>
</evidence>
<reference evidence="8" key="1">
    <citation type="journal article" date="2012" name="PLoS Genet.">
        <title>The genomes of the fungal plant pathogens Cladosporium fulvum and Dothistroma septosporum reveal adaptation to different hosts and lifestyles but also signatures of common ancestry.</title>
        <authorList>
            <person name="de Wit P.J.G.M."/>
            <person name="van der Burgt A."/>
            <person name="Oekmen B."/>
            <person name="Stergiopoulos I."/>
            <person name="Abd-Elsalam K.A."/>
            <person name="Aerts A.L."/>
            <person name="Bahkali A.H."/>
            <person name="Beenen H.G."/>
            <person name="Chettri P."/>
            <person name="Cox M.P."/>
            <person name="Datema E."/>
            <person name="de Vries R.P."/>
            <person name="Dhillon B."/>
            <person name="Ganley A.R."/>
            <person name="Griffiths S.A."/>
            <person name="Guo Y."/>
            <person name="Hamelin R.C."/>
            <person name="Henrissat B."/>
            <person name="Kabir M.S."/>
            <person name="Jashni M.K."/>
            <person name="Kema G."/>
            <person name="Klaubauf S."/>
            <person name="Lapidus A."/>
            <person name="Levasseur A."/>
            <person name="Lindquist E."/>
            <person name="Mehrabi R."/>
            <person name="Ohm R.A."/>
            <person name="Owen T.J."/>
            <person name="Salamov A."/>
            <person name="Schwelm A."/>
            <person name="Schijlen E."/>
            <person name="Sun H."/>
            <person name="van den Burg H.A."/>
            <person name="van Ham R.C.H.J."/>
            <person name="Zhang S."/>
            <person name="Goodwin S.B."/>
            <person name="Grigoriev I.V."/>
            <person name="Collemare J."/>
            <person name="Bradshaw R.E."/>
        </authorList>
    </citation>
    <scope>NUCLEOTIDE SEQUENCE [LARGE SCALE GENOMIC DNA]</scope>
    <source>
        <strain evidence="8">NZE10 / CBS 128990</strain>
    </source>
</reference>
<dbReference type="PANTHER" id="PTHR48125">
    <property type="entry name" value="LP07818P1"/>
    <property type="match status" value="1"/>
</dbReference>
<evidence type="ECO:0000256" key="5">
    <source>
        <dbReference type="SAM" id="MobiDB-lite"/>
    </source>
</evidence>
<evidence type="ECO:0000256" key="2">
    <source>
        <dbReference type="ARBA" id="ARBA00022448"/>
    </source>
</evidence>
<dbReference type="EMBL" id="KB446544">
    <property type="protein sequence ID" value="EME40370.1"/>
    <property type="molecule type" value="Genomic_DNA"/>
</dbReference>
<feature type="compositionally biased region" description="Low complexity" evidence="5">
    <location>
        <begin position="549"/>
        <end position="565"/>
    </location>
</feature>
<dbReference type="SUPFAM" id="SSF117289">
    <property type="entry name" value="Nucleoporin domain"/>
    <property type="match status" value="1"/>
</dbReference>
<protein>
    <recommendedName>
        <fullName evidence="6">Nucleoporin Nup159/Nup146 N-terminal domain-containing protein</fullName>
    </recommendedName>
</protein>
<accession>N1PFK7</accession>
<evidence type="ECO:0000256" key="3">
    <source>
        <dbReference type="ARBA" id="ARBA00023242"/>
    </source>
</evidence>
<dbReference type="STRING" id="675120.N1PFK7"/>
<proteinExistence type="predicted"/>
<feature type="compositionally biased region" description="Polar residues" evidence="5">
    <location>
        <begin position="566"/>
        <end position="618"/>
    </location>
</feature>
<feature type="compositionally biased region" description="Low complexity" evidence="5">
    <location>
        <begin position="1070"/>
        <end position="1082"/>
    </location>
</feature>
<organism evidence="7 8">
    <name type="scientific">Dothistroma septosporum (strain NZE10 / CBS 128990)</name>
    <name type="common">Red band needle blight fungus</name>
    <name type="synonym">Mycosphaerella pini</name>
    <dbReference type="NCBI Taxonomy" id="675120"/>
    <lineage>
        <taxon>Eukaryota</taxon>
        <taxon>Fungi</taxon>
        <taxon>Dikarya</taxon>
        <taxon>Ascomycota</taxon>
        <taxon>Pezizomycotina</taxon>
        <taxon>Dothideomycetes</taxon>
        <taxon>Dothideomycetidae</taxon>
        <taxon>Mycosphaerellales</taxon>
        <taxon>Mycosphaerellaceae</taxon>
        <taxon>Dothistroma</taxon>
    </lineage>
</organism>
<feature type="compositionally biased region" description="Gly residues" evidence="5">
    <location>
        <begin position="796"/>
        <end position="809"/>
    </location>
</feature>
<dbReference type="GO" id="GO:0005634">
    <property type="term" value="C:nucleus"/>
    <property type="evidence" value="ECO:0007669"/>
    <property type="project" value="UniProtKB-SubCell"/>
</dbReference>